<comment type="similarity">
    <text evidence="3">Belongs to the peptidase M1 family.</text>
</comment>
<name>A0A3D9UU87_9MICO</name>
<dbReference type="Pfam" id="PF17900">
    <property type="entry name" value="Peptidase_M1_N"/>
    <property type="match status" value="1"/>
</dbReference>
<dbReference type="InterPro" id="IPR050344">
    <property type="entry name" value="Peptidase_M1_aminopeptidases"/>
</dbReference>
<proteinExistence type="inferred from homology"/>
<dbReference type="PRINTS" id="PR00756">
    <property type="entry name" value="ALADIPTASE"/>
</dbReference>
<dbReference type="Gene3D" id="1.10.390.10">
    <property type="entry name" value="Neutral Protease Domain 2"/>
    <property type="match status" value="1"/>
</dbReference>
<dbReference type="EC" id="3.4.11.2" evidence="4"/>
<evidence type="ECO:0000256" key="1">
    <source>
        <dbReference type="ARBA" id="ARBA00000098"/>
    </source>
</evidence>
<comment type="caution">
    <text evidence="17">The sequence shown here is derived from an EMBL/GenBank/DDBJ whole genome shotgun (WGS) entry which is preliminary data.</text>
</comment>
<reference evidence="17 18" key="1">
    <citation type="submission" date="2018-08" db="EMBL/GenBank/DDBJ databases">
        <title>Sequencing the genomes of 1000 actinobacteria strains.</title>
        <authorList>
            <person name="Klenk H.-P."/>
        </authorList>
    </citation>
    <scope>NUCLEOTIDE SEQUENCE [LARGE SCALE GENOMIC DNA]</scope>
    <source>
        <strain evidence="17 18">DSM 22967</strain>
    </source>
</reference>
<dbReference type="InterPro" id="IPR045357">
    <property type="entry name" value="Aminopeptidase_N-like_N"/>
</dbReference>
<evidence type="ECO:0000256" key="2">
    <source>
        <dbReference type="ARBA" id="ARBA00001947"/>
    </source>
</evidence>
<evidence type="ECO:0000256" key="4">
    <source>
        <dbReference type="ARBA" id="ARBA00012564"/>
    </source>
</evidence>
<dbReference type="Pfam" id="PF01433">
    <property type="entry name" value="Peptidase_M1"/>
    <property type="match status" value="1"/>
</dbReference>
<sequence>MAADLNLTWQECDARGDQLEVVSYRVELDLREAASEATTFVSRTIVVFDSTGPSTWLDLVADEVASITLNGAPVAADAYTGARILLHDVVVGQNTVVVEARCSYSRTGEGLHRFTDPQDGATYLYTHCEPTDARRIFACFEQPDLKGRFTFAVTAPADWVVRSNQPEISAVQDGAVSTRTFAPTPPLSSYLIALVAGPYATVEDEWSITRDDGSTQTVALTAMCRRPMLEHMESDEIFELTKAGLSFYDKEFGFPYPWGKYDSVFVPEYNIGAMENPGLVTFKEDYLFRGGATTMQRTSRSEVVLHEMAHLWFGDLVTPKWWDDLWLKESFADLMGYQVSQEATRFDQAWLQFASGRKLWAYTGDQLPSTHPVIARIDDLEAAAQNFDGITYSKGAAVLRQLQALIGTEAFFAGARDYFAAHAFGSATINDLLGALQPHTDHDLWRWADAWLRTTSPSVLSASVERAGDGRITSLSVHQECTDRISGEQVIRPHQLAIAGYSLGSAGLEKSFVEPVTLTGESAEVPDAAGRRADLVLLNAGDLTYGIVRLDETSRQVAAAHLSTLPDDLDRGAVWTALWNLTRDGLQPAARFVDAFVAQAPSEPNAMILRIVAGQVQTAVGRYLPAAERDAAYAALAGVARNALAGAPAGSDLQRTWAELVAEFASHTDELVPDAQALAAGEVPDGLELTDSLRWRLTAALVRRGVWGDAEVEQVLADDDTLIGRTSALTARAASPVAQEQTWRELIDGRPTNDAQRALLAGWAISDPGLAFADRYVELLDTVWDGRVQTMAQRLVTGLFPDVDADDDGRAVLARIQAWYDDNPGSPAALRRVVLEQIDHAQRALRAQESGR</sequence>
<evidence type="ECO:0000256" key="7">
    <source>
        <dbReference type="ARBA" id="ARBA00022670"/>
    </source>
</evidence>
<dbReference type="RefSeq" id="WP_115922214.1">
    <property type="nucleotide sequence ID" value="NZ_QTUA01000001.1"/>
</dbReference>
<dbReference type="GO" id="GO:0070006">
    <property type="term" value="F:metalloaminopeptidase activity"/>
    <property type="evidence" value="ECO:0007669"/>
    <property type="project" value="TreeGrafter"/>
</dbReference>
<dbReference type="GO" id="GO:0016285">
    <property type="term" value="F:alanyl aminopeptidase activity"/>
    <property type="evidence" value="ECO:0007669"/>
    <property type="project" value="UniProtKB-EC"/>
</dbReference>
<keyword evidence="11" id="KW-0482">Metalloprotease</keyword>
<keyword evidence="18" id="KW-1185">Reference proteome</keyword>
<evidence type="ECO:0000256" key="3">
    <source>
        <dbReference type="ARBA" id="ARBA00010136"/>
    </source>
</evidence>
<dbReference type="SUPFAM" id="SSF55486">
    <property type="entry name" value="Metalloproteases ('zincins'), catalytic domain"/>
    <property type="match status" value="1"/>
</dbReference>
<dbReference type="GO" id="GO:0005615">
    <property type="term" value="C:extracellular space"/>
    <property type="evidence" value="ECO:0007669"/>
    <property type="project" value="TreeGrafter"/>
</dbReference>
<organism evidence="17 18">
    <name type="scientific">Calidifontibacter indicus</name>
    <dbReference type="NCBI Taxonomy" id="419650"/>
    <lineage>
        <taxon>Bacteria</taxon>
        <taxon>Bacillati</taxon>
        <taxon>Actinomycetota</taxon>
        <taxon>Actinomycetes</taxon>
        <taxon>Micrococcales</taxon>
        <taxon>Dermacoccaceae</taxon>
        <taxon>Calidifontibacter</taxon>
    </lineage>
</organism>
<comment type="cofactor">
    <cofactor evidence="2">
        <name>Zn(2+)</name>
        <dbReference type="ChEBI" id="CHEBI:29105"/>
    </cofactor>
</comment>
<comment type="catalytic activity">
    <reaction evidence="1">
        <text>Release of an N-terminal amino acid, Xaa-|-Yaa- from a peptide, amide or arylamide. Xaa is preferably Ala, but may be most amino acids including Pro (slow action). When a terminal hydrophobic residue is followed by a prolyl residue, the two may be released as an intact Xaa-Pro dipeptide.</text>
        <dbReference type="EC" id="3.4.11.2"/>
    </reaction>
</comment>
<evidence type="ECO:0000259" key="15">
    <source>
        <dbReference type="Pfam" id="PF11838"/>
    </source>
</evidence>
<dbReference type="Pfam" id="PF11838">
    <property type="entry name" value="ERAP1_C"/>
    <property type="match status" value="1"/>
</dbReference>
<dbReference type="InterPro" id="IPR001930">
    <property type="entry name" value="Peptidase_M1"/>
</dbReference>
<dbReference type="FunFam" id="2.60.40.1730:FF:000010">
    <property type="entry name" value="Putative aminopeptidase N"/>
    <property type="match status" value="1"/>
</dbReference>
<dbReference type="GO" id="GO:0043171">
    <property type="term" value="P:peptide catabolic process"/>
    <property type="evidence" value="ECO:0007669"/>
    <property type="project" value="TreeGrafter"/>
</dbReference>
<dbReference type="AlphaFoldDB" id="A0A3D9UU87"/>
<gene>
    <name evidence="17" type="ORF">DFJ65_1189</name>
</gene>
<evidence type="ECO:0000256" key="11">
    <source>
        <dbReference type="ARBA" id="ARBA00023049"/>
    </source>
</evidence>
<evidence type="ECO:0000259" key="14">
    <source>
        <dbReference type="Pfam" id="PF01433"/>
    </source>
</evidence>
<evidence type="ECO:0000313" key="18">
    <source>
        <dbReference type="Proteomes" id="UP000256253"/>
    </source>
</evidence>
<dbReference type="InterPro" id="IPR042097">
    <property type="entry name" value="Aminopeptidase_N-like_N_sf"/>
</dbReference>
<keyword evidence="10" id="KW-0862">Zinc</keyword>
<keyword evidence="6 17" id="KW-0031">Aminopeptidase</keyword>
<keyword evidence="9" id="KW-0378">Hydrolase</keyword>
<evidence type="ECO:0000256" key="6">
    <source>
        <dbReference type="ARBA" id="ARBA00022438"/>
    </source>
</evidence>
<feature type="domain" description="Peptidase M1 membrane alanine aminopeptidase" evidence="14">
    <location>
        <begin position="238"/>
        <end position="451"/>
    </location>
</feature>
<dbReference type="Proteomes" id="UP000256253">
    <property type="component" value="Unassembled WGS sequence"/>
</dbReference>
<dbReference type="CDD" id="cd09602">
    <property type="entry name" value="M1_APN"/>
    <property type="match status" value="1"/>
</dbReference>
<dbReference type="InterPro" id="IPR024571">
    <property type="entry name" value="ERAP1-like_C_dom"/>
</dbReference>
<dbReference type="GO" id="GO:0008270">
    <property type="term" value="F:zinc ion binding"/>
    <property type="evidence" value="ECO:0007669"/>
    <property type="project" value="InterPro"/>
</dbReference>
<accession>A0A3D9UU87</accession>
<dbReference type="InterPro" id="IPR027268">
    <property type="entry name" value="Peptidase_M4/M1_CTD_sf"/>
</dbReference>
<dbReference type="PANTHER" id="PTHR11533">
    <property type="entry name" value="PROTEASE M1 ZINC METALLOPROTEASE"/>
    <property type="match status" value="1"/>
</dbReference>
<protein>
    <recommendedName>
        <fullName evidence="5">Aminopeptidase N</fullName>
        <ecNumber evidence="4">3.4.11.2</ecNumber>
    </recommendedName>
    <alternativeName>
        <fullName evidence="12">Alanine aminopeptidase</fullName>
    </alternativeName>
    <alternativeName>
        <fullName evidence="13">Lysyl aminopeptidase</fullName>
    </alternativeName>
</protein>
<dbReference type="PANTHER" id="PTHR11533:SF174">
    <property type="entry name" value="PUROMYCIN-SENSITIVE AMINOPEPTIDASE-RELATED"/>
    <property type="match status" value="1"/>
</dbReference>
<evidence type="ECO:0000256" key="5">
    <source>
        <dbReference type="ARBA" id="ARBA00015611"/>
    </source>
</evidence>
<evidence type="ECO:0000256" key="10">
    <source>
        <dbReference type="ARBA" id="ARBA00022833"/>
    </source>
</evidence>
<evidence type="ECO:0000256" key="9">
    <source>
        <dbReference type="ARBA" id="ARBA00022801"/>
    </source>
</evidence>
<evidence type="ECO:0000256" key="12">
    <source>
        <dbReference type="ARBA" id="ARBA00029811"/>
    </source>
</evidence>
<dbReference type="Gene3D" id="2.60.40.1730">
    <property type="entry name" value="tricorn interacting facor f3 domain"/>
    <property type="match status" value="1"/>
</dbReference>
<evidence type="ECO:0000256" key="8">
    <source>
        <dbReference type="ARBA" id="ARBA00022723"/>
    </source>
</evidence>
<feature type="domain" description="Aminopeptidase N-like N-terminal" evidence="16">
    <location>
        <begin position="109"/>
        <end position="191"/>
    </location>
</feature>
<dbReference type="GO" id="GO:0006508">
    <property type="term" value="P:proteolysis"/>
    <property type="evidence" value="ECO:0007669"/>
    <property type="project" value="UniProtKB-KW"/>
</dbReference>
<dbReference type="NCBIfam" id="TIGR02412">
    <property type="entry name" value="pepN_strep_liv"/>
    <property type="match status" value="1"/>
</dbReference>
<dbReference type="OrthoDB" id="100605at2"/>
<dbReference type="InterPro" id="IPR012778">
    <property type="entry name" value="Pept_M1_aminopeptidase"/>
</dbReference>
<evidence type="ECO:0000259" key="16">
    <source>
        <dbReference type="Pfam" id="PF17900"/>
    </source>
</evidence>
<dbReference type="EMBL" id="QTUA01000001">
    <property type="protein sequence ID" value="REF30195.1"/>
    <property type="molecule type" value="Genomic_DNA"/>
</dbReference>
<evidence type="ECO:0000313" key="17">
    <source>
        <dbReference type="EMBL" id="REF30195.1"/>
    </source>
</evidence>
<keyword evidence="7" id="KW-0645">Protease</keyword>
<evidence type="ECO:0000256" key="13">
    <source>
        <dbReference type="ARBA" id="ARBA00031533"/>
    </source>
</evidence>
<dbReference type="GO" id="GO:0016020">
    <property type="term" value="C:membrane"/>
    <property type="evidence" value="ECO:0007669"/>
    <property type="project" value="TreeGrafter"/>
</dbReference>
<dbReference type="GO" id="GO:0005737">
    <property type="term" value="C:cytoplasm"/>
    <property type="evidence" value="ECO:0007669"/>
    <property type="project" value="TreeGrafter"/>
</dbReference>
<dbReference type="GO" id="GO:0042277">
    <property type="term" value="F:peptide binding"/>
    <property type="evidence" value="ECO:0007669"/>
    <property type="project" value="TreeGrafter"/>
</dbReference>
<feature type="domain" description="ERAP1-like C-terminal" evidence="15">
    <location>
        <begin position="535"/>
        <end position="843"/>
    </location>
</feature>
<keyword evidence="8" id="KW-0479">Metal-binding</keyword>
<dbReference type="InterPro" id="IPR014782">
    <property type="entry name" value="Peptidase_M1_dom"/>
</dbReference>
<dbReference type="SUPFAM" id="SSF63737">
    <property type="entry name" value="Leukotriene A4 hydrolase N-terminal domain"/>
    <property type="match status" value="1"/>
</dbReference>